<organism evidence="1 2">
    <name type="scientific">Gossypium davidsonii</name>
    <name type="common">Davidson's cotton</name>
    <name type="synonym">Gossypium klotzschianum subsp. davidsonii</name>
    <dbReference type="NCBI Taxonomy" id="34287"/>
    <lineage>
        <taxon>Eukaryota</taxon>
        <taxon>Viridiplantae</taxon>
        <taxon>Streptophyta</taxon>
        <taxon>Embryophyta</taxon>
        <taxon>Tracheophyta</taxon>
        <taxon>Spermatophyta</taxon>
        <taxon>Magnoliopsida</taxon>
        <taxon>eudicotyledons</taxon>
        <taxon>Gunneridae</taxon>
        <taxon>Pentapetalae</taxon>
        <taxon>rosids</taxon>
        <taxon>malvids</taxon>
        <taxon>Malvales</taxon>
        <taxon>Malvaceae</taxon>
        <taxon>Malvoideae</taxon>
        <taxon>Gossypium</taxon>
    </lineage>
</organism>
<dbReference type="AlphaFoldDB" id="A0A7J8TDY1"/>
<evidence type="ECO:0000313" key="1">
    <source>
        <dbReference type="EMBL" id="MBA0636377.1"/>
    </source>
</evidence>
<accession>A0A7J8TDY1</accession>
<gene>
    <name evidence="1" type="ORF">Godav_029051</name>
</gene>
<name>A0A7J8TDY1_GOSDV</name>
<evidence type="ECO:0000313" key="2">
    <source>
        <dbReference type="Proteomes" id="UP000593561"/>
    </source>
</evidence>
<proteinExistence type="predicted"/>
<dbReference type="Proteomes" id="UP000593561">
    <property type="component" value="Unassembled WGS sequence"/>
</dbReference>
<comment type="caution">
    <text evidence="1">The sequence shown here is derived from an EMBL/GenBank/DDBJ whole genome shotgun (WGS) entry which is preliminary data.</text>
</comment>
<sequence length="318" mass="35844">MEAGVEFDVMGWDLSLRAQSRRAQAMRSVWLREEGGSGGGMSGGNNERGNVGNFRGSVDSILGFNLEDHCPLLIDTNHRVRRIADQRVGRGDRIFIRGDSWIPGIAADRITIQEDNDNVELVLDLIEPISRSWRTELIRNTFQPDVAEQILKIPLAETEQEDLQVWRGEPTGEFSMTIWRISWDFIPSFVNLKIKRVMINTLCPRCGCAEENSLLSALDQWKSGISRFIVGSEIASKISVYITEFAVTKVRNLTLHSSSNLQQTYKRGWTSIHFDAAYELLGFRLASGIIVRNENREILASQAVIHSNIADPFTAEAY</sequence>
<reference evidence="1 2" key="1">
    <citation type="journal article" date="2019" name="Genome Biol. Evol.">
        <title>Insights into the evolution of the New World diploid cottons (Gossypium, subgenus Houzingenia) based on genome sequencing.</title>
        <authorList>
            <person name="Grover C.E."/>
            <person name="Arick M.A. 2nd"/>
            <person name="Thrash A."/>
            <person name="Conover J.L."/>
            <person name="Sanders W.S."/>
            <person name="Peterson D.G."/>
            <person name="Frelichowski J.E."/>
            <person name="Scheffler J.A."/>
            <person name="Scheffler B.E."/>
            <person name="Wendel J.F."/>
        </authorList>
    </citation>
    <scope>NUCLEOTIDE SEQUENCE [LARGE SCALE GENOMIC DNA]</scope>
    <source>
        <strain evidence="1">27</strain>
        <tissue evidence="1">Leaf</tissue>
    </source>
</reference>
<dbReference type="EMBL" id="JABFAC010245573">
    <property type="protein sequence ID" value="MBA0636377.1"/>
    <property type="molecule type" value="Genomic_DNA"/>
</dbReference>
<keyword evidence="2" id="KW-1185">Reference proteome</keyword>
<protein>
    <submittedName>
        <fullName evidence="1">Uncharacterized protein</fullName>
    </submittedName>
</protein>